<dbReference type="EMBL" id="FNDJ01000007">
    <property type="protein sequence ID" value="SDI86548.1"/>
    <property type="molecule type" value="Genomic_DNA"/>
</dbReference>
<dbReference type="Pfam" id="PF00067">
    <property type="entry name" value="p450"/>
    <property type="match status" value="2"/>
</dbReference>
<dbReference type="GO" id="GO:0005506">
    <property type="term" value="F:iron ion binding"/>
    <property type="evidence" value="ECO:0007669"/>
    <property type="project" value="InterPro"/>
</dbReference>
<dbReference type="PANTHER" id="PTHR46696">
    <property type="entry name" value="P450, PUTATIVE (EUROFUNG)-RELATED"/>
    <property type="match status" value="1"/>
</dbReference>
<dbReference type="InterPro" id="IPR036396">
    <property type="entry name" value="Cyt_P450_sf"/>
</dbReference>
<evidence type="ECO:0000256" key="2">
    <source>
        <dbReference type="ARBA" id="ARBA00022617"/>
    </source>
</evidence>
<evidence type="ECO:0000313" key="8">
    <source>
        <dbReference type="EMBL" id="SDI86548.1"/>
    </source>
</evidence>
<evidence type="ECO:0000256" key="4">
    <source>
        <dbReference type="ARBA" id="ARBA00023002"/>
    </source>
</evidence>
<comment type="similarity">
    <text evidence="1 7">Belongs to the cytochrome P450 family.</text>
</comment>
<keyword evidence="6 7" id="KW-0503">Monooxygenase</keyword>
<dbReference type="PANTHER" id="PTHR46696:SF1">
    <property type="entry name" value="CYTOCHROME P450 YJIB-RELATED"/>
    <property type="match status" value="1"/>
</dbReference>
<dbReference type="SUPFAM" id="SSF48264">
    <property type="entry name" value="Cytochrome P450"/>
    <property type="match status" value="1"/>
</dbReference>
<evidence type="ECO:0000313" key="9">
    <source>
        <dbReference type="Proteomes" id="UP000199202"/>
    </source>
</evidence>
<dbReference type="GO" id="GO:0016705">
    <property type="term" value="F:oxidoreductase activity, acting on paired donors, with incorporation or reduction of molecular oxygen"/>
    <property type="evidence" value="ECO:0007669"/>
    <property type="project" value="InterPro"/>
</dbReference>
<keyword evidence="5 7" id="KW-0408">Iron</keyword>
<dbReference type="Proteomes" id="UP000199202">
    <property type="component" value="Unassembled WGS sequence"/>
</dbReference>
<dbReference type="InterPro" id="IPR002397">
    <property type="entry name" value="Cyt_P450_B"/>
</dbReference>
<dbReference type="GO" id="GO:0004497">
    <property type="term" value="F:monooxygenase activity"/>
    <property type="evidence" value="ECO:0007669"/>
    <property type="project" value="UniProtKB-KW"/>
</dbReference>
<dbReference type="InterPro" id="IPR017972">
    <property type="entry name" value="Cyt_P450_CS"/>
</dbReference>
<evidence type="ECO:0000256" key="5">
    <source>
        <dbReference type="ARBA" id="ARBA00023004"/>
    </source>
</evidence>
<name>A0A1G8P2P4_9ACTN</name>
<protein>
    <submittedName>
        <fullName evidence="8">Cytochrome P450</fullName>
    </submittedName>
</protein>
<dbReference type="OrthoDB" id="4133219at2"/>
<dbReference type="GO" id="GO:0020037">
    <property type="term" value="F:heme binding"/>
    <property type="evidence" value="ECO:0007669"/>
    <property type="project" value="InterPro"/>
</dbReference>
<dbReference type="RefSeq" id="WP_090932618.1">
    <property type="nucleotide sequence ID" value="NZ_FNDJ01000007.1"/>
</dbReference>
<dbReference type="AlphaFoldDB" id="A0A1G8P2P4"/>
<evidence type="ECO:0000256" key="6">
    <source>
        <dbReference type="ARBA" id="ARBA00023033"/>
    </source>
</evidence>
<evidence type="ECO:0000256" key="1">
    <source>
        <dbReference type="ARBA" id="ARBA00010617"/>
    </source>
</evidence>
<dbReference type="STRING" id="633440.SAMN05421869_107304"/>
<dbReference type="FunFam" id="1.10.630.10:FF:000018">
    <property type="entry name" value="Cytochrome P450 monooxygenase"/>
    <property type="match status" value="1"/>
</dbReference>
<dbReference type="InterPro" id="IPR001128">
    <property type="entry name" value="Cyt_P450"/>
</dbReference>
<keyword evidence="9" id="KW-1185">Reference proteome</keyword>
<proteinExistence type="inferred from homology"/>
<keyword evidence="2 7" id="KW-0349">Heme</keyword>
<dbReference type="Gene3D" id="1.10.630.10">
    <property type="entry name" value="Cytochrome P450"/>
    <property type="match status" value="1"/>
</dbReference>
<sequence length="403" mass="44229">MTTLPQVPVPGERTSETYARYREEHGPVIPVEMAGNVRAWLVTSYDAINEVLANDHIHYSKDSANFPALHDGSIPADWPPRQVIVGEHLLVKDGADHRRLRSMVNRAFTPSRVQGLAPRIQVMTDELLDQMAEEGSSVDLVRSFSEPLPVAVICELFGIPGEERRQIREWSGVLLSHDATAEEIAAAGGSLLAYLAEFIGRKRGAPGDDLTTGLIQVQEDDGDRLTDEEMVWLLWVVLIAGHETTVHLIANTVVALCSDPEQLARARERDAWEDVVEEALRSRNSVVSTFFRYPLRDVSVGGVAIRTGEPIIVGISGSGTDPARFGGDAARFDISRGQEPHVGFGRGPHFCLGAPLARLEMRIALSSLFGRFPDLRLAIKPEEIVYTNSIITEGPVELPVVLL</sequence>
<keyword evidence="4 7" id="KW-0560">Oxidoreductase</keyword>
<organism evidence="8 9">
    <name type="scientific">Nonomuraea jiangxiensis</name>
    <dbReference type="NCBI Taxonomy" id="633440"/>
    <lineage>
        <taxon>Bacteria</taxon>
        <taxon>Bacillati</taxon>
        <taxon>Actinomycetota</taxon>
        <taxon>Actinomycetes</taxon>
        <taxon>Streptosporangiales</taxon>
        <taxon>Streptosporangiaceae</taxon>
        <taxon>Nonomuraea</taxon>
    </lineage>
</organism>
<evidence type="ECO:0000256" key="7">
    <source>
        <dbReference type="RuleBase" id="RU000461"/>
    </source>
</evidence>
<gene>
    <name evidence="8" type="ORF">SAMN05421869_107304</name>
</gene>
<reference evidence="8 9" key="1">
    <citation type="submission" date="2016-10" db="EMBL/GenBank/DDBJ databases">
        <authorList>
            <person name="de Groot N.N."/>
        </authorList>
    </citation>
    <scope>NUCLEOTIDE SEQUENCE [LARGE SCALE GENOMIC DNA]</scope>
    <source>
        <strain evidence="8 9">CGMCC 4.6533</strain>
    </source>
</reference>
<keyword evidence="3 7" id="KW-0479">Metal-binding</keyword>
<dbReference type="PROSITE" id="PS00086">
    <property type="entry name" value="CYTOCHROME_P450"/>
    <property type="match status" value="1"/>
</dbReference>
<dbReference type="CDD" id="cd11029">
    <property type="entry name" value="CYP107-like"/>
    <property type="match status" value="1"/>
</dbReference>
<accession>A0A1G8P2P4</accession>
<evidence type="ECO:0000256" key="3">
    <source>
        <dbReference type="ARBA" id="ARBA00022723"/>
    </source>
</evidence>
<dbReference type="PRINTS" id="PR00359">
    <property type="entry name" value="BP450"/>
</dbReference>